<comment type="caution">
    <text evidence="2">The sequence shown here is derived from an EMBL/GenBank/DDBJ whole genome shotgun (WGS) entry which is preliminary data.</text>
</comment>
<dbReference type="Pfam" id="PF10026">
    <property type="entry name" value="DUF2268"/>
    <property type="match status" value="1"/>
</dbReference>
<protein>
    <submittedName>
        <fullName evidence="2">Uncharacterized protein YjaZ</fullName>
    </submittedName>
</protein>
<dbReference type="RefSeq" id="WP_132012775.1">
    <property type="nucleotide sequence ID" value="NZ_SLUN01000003.1"/>
</dbReference>
<dbReference type="Proteomes" id="UP000295008">
    <property type="component" value="Unassembled WGS sequence"/>
</dbReference>
<evidence type="ECO:0000313" key="3">
    <source>
        <dbReference type="Proteomes" id="UP000295008"/>
    </source>
</evidence>
<name>A0A4R1S6V7_HYDET</name>
<dbReference type="AlphaFoldDB" id="A0A4R1S6V7"/>
<dbReference type="OrthoDB" id="2988299at2"/>
<sequence>MIHWIWKYRDFITAYDGCPAPECWVDRYEQSYLAPNRELLEAIHFQPKGFPTVASILKRVGGLGQGHFAPLRSNIGTFEAYETEIVRITQAILDRFGAGAVIPEVELYVLVGLDCTNIYATPYGGRDVTVLCLESVQGDLQWLRLLLAHECHHWLRDRYFPGRLFGDCIGQRAVTEGLAIACSEWLFPGYPAHEYCYLPESTLQWVAAHWESVDRVFRAQARENDNRSGFFTRNATSGLLPGECPRIGYAYGYLKVKQYLAAHNLTPAAAVDLDWEKVWA</sequence>
<accession>A0A4R1S6V7</accession>
<feature type="domain" description="DUF2268" evidence="1">
    <location>
        <begin position="126"/>
        <end position="278"/>
    </location>
</feature>
<evidence type="ECO:0000313" key="2">
    <source>
        <dbReference type="EMBL" id="TCL75085.1"/>
    </source>
</evidence>
<dbReference type="EMBL" id="SLUN01000003">
    <property type="protein sequence ID" value="TCL75085.1"/>
    <property type="molecule type" value="Genomic_DNA"/>
</dbReference>
<gene>
    <name evidence="2" type="ORF">EDC14_100315</name>
</gene>
<proteinExistence type="predicted"/>
<evidence type="ECO:0000259" key="1">
    <source>
        <dbReference type="Pfam" id="PF10026"/>
    </source>
</evidence>
<keyword evidence="3" id="KW-1185">Reference proteome</keyword>
<reference evidence="2 3" key="1">
    <citation type="submission" date="2019-03" db="EMBL/GenBank/DDBJ databases">
        <title>Genomic Encyclopedia of Type Strains, Phase IV (KMG-IV): sequencing the most valuable type-strain genomes for metagenomic binning, comparative biology and taxonomic classification.</title>
        <authorList>
            <person name="Goeker M."/>
        </authorList>
    </citation>
    <scope>NUCLEOTIDE SEQUENCE [LARGE SCALE GENOMIC DNA]</scope>
    <source>
        <strain evidence="2 3">LX-B</strain>
    </source>
</reference>
<organism evidence="2 3">
    <name type="scientific">Hydrogenispora ethanolica</name>
    <dbReference type="NCBI Taxonomy" id="1082276"/>
    <lineage>
        <taxon>Bacteria</taxon>
        <taxon>Bacillati</taxon>
        <taxon>Bacillota</taxon>
        <taxon>Hydrogenispora</taxon>
    </lineage>
</organism>
<dbReference type="InterPro" id="IPR018728">
    <property type="entry name" value="DUF2268"/>
</dbReference>